<feature type="binding site" evidence="6">
    <location>
        <position position="71"/>
    </location>
    <ligand>
        <name>(6R)-10-formyltetrahydrofolate</name>
        <dbReference type="ChEBI" id="CHEBI:195366"/>
    </ligand>
</feature>
<dbReference type="GO" id="GO:0004644">
    <property type="term" value="F:phosphoribosylglycinamide formyltransferase activity"/>
    <property type="evidence" value="ECO:0007669"/>
    <property type="project" value="UniProtKB-UniRule"/>
</dbReference>
<dbReference type="PANTHER" id="PTHR43369">
    <property type="entry name" value="PHOSPHORIBOSYLGLYCINAMIDE FORMYLTRANSFERASE"/>
    <property type="match status" value="1"/>
</dbReference>
<keyword evidence="3 6" id="KW-0658">Purine biosynthesis</keyword>
<dbReference type="Pfam" id="PF00551">
    <property type="entry name" value="Formyl_trans_N"/>
    <property type="match status" value="1"/>
</dbReference>
<dbReference type="Gene3D" id="3.40.50.170">
    <property type="entry name" value="Formyl transferase, N-terminal domain"/>
    <property type="match status" value="1"/>
</dbReference>
<evidence type="ECO:0000256" key="3">
    <source>
        <dbReference type="ARBA" id="ARBA00022755"/>
    </source>
</evidence>
<reference evidence="8 10" key="1">
    <citation type="submission" date="2017-09" db="EMBL/GenBank/DDBJ databases">
        <title>Bacterial and phytoplankton interrelationship in Kongsfjorden, an Arctic fjord.</title>
        <authorList>
            <person name="Sinha R."/>
            <person name="Krishnan K."/>
        </authorList>
    </citation>
    <scope>NUCLEOTIDE SEQUENCE [LARGE SCALE GENOMIC DNA]</scope>
    <source>
        <strain evidence="8 10">58</strain>
    </source>
</reference>
<dbReference type="GO" id="GO:0005829">
    <property type="term" value="C:cytosol"/>
    <property type="evidence" value="ECO:0007669"/>
    <property type="project" value="TreeGrafter"/>
</dbReference>
<dbReference type="CDD" id="cd08645">
    <property type="entry name" value="FMT_core_GART"/>
    <property type="match status" value="1"/>
</dbReference>
<name>A0AA92EM22_9GAMM</name>
<evidence type="ECO:0000256" key="5">
    <source>
        <dbReference type="ARBA" id="ARBA00047664"/>
    </source>
</evidence>
<feature type="binding site" evidence="6">
    <location>
        <begin position="96"/>
        <end position="99"/>
    </location>
    <ligand>
        <name>(6R)-10-formyltetrahydrofolate</name>
        <dbReference type="ChEBI" id="CHEBI:195366"/>
    </ligand>
</feature>
<dbReference type="InterPro" id="IPR002376">
    <property type="entry name" value="Formyl_transf_N"/>
</dbReference>
<feature type="binding site" evidence="6">
    <location>
        <position position="113"/>
    </location>
    <ligand>
        <name>(6R)-10-formyltetrahydrofolate</name>
        <dbReference type="ChEBI" id="CHEBI:195366"/>
    </ligand>
</feature>
<comment type="pathway">
    <text evidence="1 6">Purine metabolism; IMP biosynthesis via de novo pathway; N(2)-formyl-N(1)-(5-phospho-D-ribosyl)glycinamide from N(1)-(5-phospho-D-ribosyl)glycinamide (10-formyl THF route): step 1/1.</text>
</comment>
<dbReference type="InterPro" id="IPR004607">
    <property type="entry name" value="GART"/>
</dbReference>
<dbReference type="Proteomes" id="UP000344571">
    <property type="component" value="Chromosome"/>
</dbReference>
<evidence type="ECO:0000256" key="2">
    <source>
        <dbReference type="ARBA" id="ARBA00022679"/>
    </source>
</evidence>
<feature type="active site" description="Proton donor" evidence="6">
    <location>
        <position position="115"/>
    </location>
</feature>
<feature type="binding site" evidence="6">
    <location>
        <begin position="18"/>
        <end position="20"/>
    </location>
    <ligand>
        <name>N(1)-(5-phospho-beta-D-ribosyl)glycinamide</name>
        <dbReference type="ChEBI" id="CHEBI:143788"/>
    </ligand>
</feature>
<dbReference type="PROSITE" id="PS00373">
    <property type="entry name" value="GART"/>
    <property type="match status" value="1"/>
</dbReference>
<dbReference type="HAMAP" id="MF_01930">
    <property type="entry name" value="PurN"/>
    <property type="match status" value="1"/>
</dbReference>
<gene>
    <name evidence="6" type="primary">purN</name>
    <name evidence="8" type="ORF">CO192_08950</name>
    <name evidence="9" type="ORF">EAO82_07445</name>
</gene>
<evidence type="ECO:0000256" key="4">
    <source>
        <dbReference type="ARBA" id="ARBA00038440"/>
    </source>
</evidence>
<reference evidence="9 11" key="2">
    <citation type="submission" date="2018-10" db="EMBL/GenBank/DDBJ databases">
        <title>Complete genome sequence of Pseudomonas pelagia strain Kongs-67.</title>
        <authorList>
            <person name="Sinha R.K."/>
            <person name="Krishnan K."/>
        </authorList>
    </citation>
    <scope>NUCLEOTIDE SEQUENCE [LARGE SCALE GENOMIC DNA]</scope>
    <source>
        <strain evidence="9 11">Kongs-67</strain>
    </source>
</reference>
<sequence>MPGTQQTCRIVVLISGSGTNLQALIDELADKTTSGQIVAAISNRPGVGGLERAARAGIATAVVNHQDFSDRDSFDAALIACIDSYQPDLVVLAGFMRILTPAFVTHFHGRLLNIHPSLLPKHKGLHTHQRALEAGDSEHGTTVHFVTAELDGGPVVIQASIPVLSEDTVASLAARVQQQEHLIYPLAMNWFIQGRLRLVDNQACLDGKPIPAGGLRLDDFETDMRVQPDA</sequence>
<comment type="similarity">
    <text evidence="4 6">Belongs to the GART family.</text>
</comment>
<dbReference type="InterPro" id="IPR036477">
    <property type="entry name" value="Formyl_transf_N_sf"/>
</dbReference>
<dbReference type="InterPro" id="IPR001555">
    <property type="entry name" value="GART_AS"/>
</dbReference>
<dbReference type="RefSeq" id="WP_096346255.1">
    <property type="nucleotide sequence ID" value="NZ_CP033116.1"/>
</dbReference>
<evidence type="ECO:0000313" key="11">
    <source>
        <dbReference type="Proteomes" id="UP000344571"/>
    </source>
</evidence>
<dbReference type="PANTHER" id="PTHR43369:SF2">
    <property type="entry name" value="PHOSPHORIBOSYLGLYCINAMIDE FORMYLTRANSFERASE"/>
    <property type="match status" value="1"/>
</dbReference>
<dbReference type="NCBIfam" id="TIGR00639">
    <property type="entry name" value="PurN"/>
    <property type="match status" value="1"/>
</dbReference>
<accession>A0AA92EM22</accession>
<dbReference type="GO" id="GO:0006189">
    <property type="term" value="P:'de novo' IMP biosynthetic process"/>
    <property type="evidence" value="ECO:0007669"/>
    <property type="project" value="UniProtKB-UniRule"/>
</dbReference>
<dbReference type="AlphaFoldDB" id="A0AA92EM22"/>
<dbReference type="EMBL" id="CP033116">
    <property type="protein sequence ID" value="QFY56212.1"/>
    <property type="molecule type" value="Genomic_DNA"/>
</dbReference>
<dbReference type="EMBL" id="NWMT01000088">
    <property type="protein sequence ID" value="PCC99926.1"/>
    <property type="molecule type" value="Genomic_DNA"/>
</dbReference>
<dbReference type="SUPFAM" id="SSF53328">
    <property type="entry name" value="Formyltransferase"/>
    <property type="match status" value="1"/>
</dbReference>
<evidence type="ECO:0000256" key="1">
    <source>
        <dbReference type="ARBA" id="ARBA00005054"/>
    </source>
</evidence>
<organism evidence="8 10">
    <name type="scientific">Halopseudomonas pelagia</name>
    <dbReference type="NCBI Taxonomy" id="553151"/>
    <lineage>
        <taxon>Bacteria</taxon>
        <taxon>Pseudomonadati</taxon>
        <taxon>Pseudomonadota</taxon>
        <taxon>Gammaproteobacteria</taxon>
        <taxon>Pseudomonadales</taxon>
        <taxon>Pseudomonadaceae</taxon>
        <taxon>Halopseudomonas</taxon>
    </lineage>
</organism>
<evidence type="ECO:0000256" key="6">
    <source>
        <dbReference type="HAMAP-Rule" id="MF_01930"/>
    </source>
</evidence>
<feature type="domain" description="Formyl transferase N-terminal" evidence="7">
    <location>
        <begin position="9"/>
        <end position="187"/>
    </location>
</feature>
<evidence type="ECO:0000313" key="9">
    <source>
        <dbReference type="EMBL" id="QFY56212.1"/>
    </source>
</evidence>
<proteinExistence type="inferred from homology"/>
<evidence type="ECO:0000313" key="8">
    <source>
        <dbReference type="EMBL" id="PCC99926.1"/>
    </source>
</evidence>
<dbReference type="Proteomes" id="UP000243750">
    <property type="component" value="Unassembled WGS sequence"/>
</dbReference>
<feature type="site" description="Raises pKa of active site His" evidence="6">
    <location>
        <position position="151"/>
    </location>
</feature>
<evidence type="ECO:0000259" key="7">
    <source>
        <dbReference type="Pfam" id="PF00551"/>
    </source>
</evidence>
<keyword evidence="2 6" id="KW-0808">Transferase</keyword>
<protein>
    <recommendedName>
        <fullName evidence="6">Phosphoribosylglycinamide formyltransferase</fullName>
        <ecNumber evidence="6">2.1.2.2</ecNumber>
    </recommendedName>
    <alternativeName>
        <fullName evidence="6">5'-phosphoribosylglycinamide transformylase</fullName>
    </alternativeName>
    <alternativeName>
        <fullName evidence="6">GAR transformylase</fullName>
        <shortName evidence="6">GART</shortName>
    </alternativeName>
</protein>
<comment type="function">
    <text evidence="6">Catalyzes the transfer of a formyl group from 10-formyltetrahydrofolate to 5-phospho-ribosyl-glycinamide (GAR), producing 5-phospho-ribosyl-N-formylglycinamide (FGAR) and tetrahydrofolate.</text>
</comment>
<comment type="catalytic activity">
    <reaction evidence="5 6">
        <text>N(1)-(5-phospho-beta-D-ribosyl)glycinamide + (6R)-10-formyltetrahydrofolate = N(2)-formyl-N(1)-(5-phospho-beta-D-ribosyl)glycinamide + (6S)-5,6,7,8-tetrahydrofolate + H(+)</text>
        <dbReference type="Rhea" id="RHEA:15053"/>
        <dbReference type="ChEBI" id="CHEBI:15378"/>
        <dbReference type="ChEBI" id="CHEBI:57453"/>
        <dbReference type="ChEBI" id="CHEBI:143788"/>
        <dbReference type="ChEBI" id="CHEBI:147286"/>
        <dbReference type="ChEBI" id="CHEBI:195366"/>
        <dbReference type="EC" id="2.1.2.2"/>
    </reaction>
</comment>
<dbReference type="EC" id="2.1.2.2" evidence="6"/>
<evidence type="ECO:0000313" key="10">
    <source>
        <dbReference type="Proteomes" id="UP000243750"/>
    </source>
</evidence>
<keyword evidence="11" id="KW-1185">Reference proteome</keyword>